<evidence type="ECO:0000259" key="1">
    <source>
        <dbReference type="Pfam" id="PF07811"/>
    </source>
</evidence>
<organism evidence="2 3">
    <name type="scientific">Methylobacterium currus</name>
    <dbReference type="NCBI Taxonomy" id="2051553"/>
    <lineage>
        <taxon>Bacteria</taxon>
        <taxon>Pseudomonadati</taxon>
        <taxon>Pseudomonadota</taxon>
        <taxon>Alphaproteobacteria</taxon>
        <taxon>Hyphomicrobiales</taxon>
        <taxon>Methylobacteriaceae</taxon>
        <taxon>Methylobacterium</taxon>
    </lineage>
</organism>
<name>A0A2R4WTR8_9HYPH</name>
<sequence length="194" mass="20094">MTEFALLLPVMLALLAGMSELSRAFDHWRKLTLLARTVADLVSQGDSQNPFATAAMTDILAVAPRVLRPFGASGVQIAVSALGVDPAKFQLVPQVCSATASGTAARALGPAKDLTVPPGYQTPGMRYVLVEVKGTYAPMIGGALVKLVNGVSSEITLSASVPWPVRGGQIYGTNTFTEVVLPGTNPKACDGSAP</sequence>
<feature type="domain" description="TadE-like" evidence="1">
    <location>
        <begin position="2"/>
        <end position="39"/>
    </location>
</feature>
<proteinExistence type="predicted"/>
<dbReference type="KEGG" id="mee:DA075_16370"/>
<dbReference type="Proteomes" id="UP000244755">
    <property type="component" value="Chromosome 1"/>
</dbReference>
<accession>A0A2R4WTR8</accession>
<dbReference type="InterPro" id="IPR012495">
    <property type="entry name" value="TadE-like_dom"/>
</dbReference>
<keyword evidence="3" id="KW-1185">Reference proteome</keyword>
<evidence type="ECO:0000313" key="2">
    <source>
        <dbReference type="EMBL" id="AWB24919.1"/>
    </source>
</evidence>
<dbReference type="OrthoDB" id="7189296at2"/>
<reference evidence="2 3" key="1">
    <citation type="submission" date="2018-04" db="EMBL/GenBank/DDBJ databases">
        <title>Methylobacterium sp. PR1016A genome.</title>
        <authorList>
            <person name="Park W."/>
        </authorList>
    </citation>
    <scope>NUCLEOTIDE SEQUENCE [LARGE SCALE GENOMIC DNA]</scope>
    <source>
        <strain evidence="2 3">PR1016A</strain>
    </source>
</reference>
<dbReference type="Pfam" id="PF07811">
    <property type="entry name" value="TadE"/>
    <property type="match status" value="1"/>
</dbReference>
<evidence type="ECO:0000313" key="3">
    <source>
        <dbReference type="Proteomes" id="UP000244755"/>
    </source>
</evidence>
<dbReference type="EMBL" id="CP028843">
    <property type="protein sequence ID" value="AWB24919.1"/>
    <property type="molecule type" value="Genomic_DNA"/>
</dbReference>
<dbReference type="AlphaFoldDB" id="A0A2R4WTR8"/>
<gene>
    <name evidence="2" type="ORF">DA075_16370</name>
</gene>
<protein>
    <submittedName>
        <fullName evidence="2">Pilus assembly protein TadE</fullName>
    </submittedName>
</protein>